<name>A0A2N3HW91_9BACT</name>
<sequence>MAVSKDFLNYVLDQLSSWEGIYTKRMFGGVALFQDGLAFAMIAFNVVYLKVDESNIDKFIAQGSTPLKPFKSDEIVKSFYSVPPDVFENSDEFIVWAKESFEIQIKRNQNK</sequence>
<dbReference type="AlphaFoldDB" id="A0A2N3HW91"/>
<dbReference type="Pfam" id="PF04993">
    <property type="entry name" value="TfoX_N"/>
    <property type="match status" value="1"/>
</dbReference>
<feature type="transmembrane region" description="Helical" evidence="1">
    <location>
        <begin position="26"/>
        <end position="49"/>
    </location>
</feature>
<dbReference type="RefSeq" id="WP_101261978.1">
    <property type="nucleotide sequence ID" value="NZ_MVDD01000009.1"/>
</dbReference>
<comment type="caution">
    <text evidence="3">The sequence shown here is derived from an EMBL/GenBank/DDBJ whole genome shotgun (WGS) entry which is preliminary data.</text>
</comment>
<dbReference type="OrthoDB" id="9803291at2"/>
<reference evidence="3 4" key="1">
    <citation type="journal article" date="2017" name="Front. Microbiol.">
        <title>Labilibaculum manganireducens gen. nov., sp. nov. and Labilibaculum filiforme sp. nov., Novel Bacteroidetes Isolated from Subsurface Sediments of the Baltic Sea.</title>
        <authorList>
            <person name="Vandieken V."/>
            <person name="Marshall I.P."/>
            <person name="Niemann H."/>
            <person name="Engelen B."/>
            <person name="Cypionka H."/>
        </authorList>
    </citation>
    <scope>NUCLEOTIDE SEQUENCE [LARGE SCALE GENOMIC DNA]</scope>
    <source>
        <strain evidence="3 4">59.16B</strain>
    </source>
</reference>
<dbReference type="EMBL" id="MVDD01000009">
    <property type="protein sequence ID" value="PKQ62324.1"/>
    <property type="molecule type" value="Genomic_DNA"/>
</dbReference>
<keyword evidence="1" id="KW-0472">Membrane</keyword>
<gene>
    <name evidence="3" type="ORF">BZG02_13525</name>
</gene>
<evidence type="ECO:0000259" key="2">
    <source>
        <dbReference type="Pfam" id="PF04993"/>
    </source>
</evidence>
<evidence type="ECO:0000256" key="1">
    <source>
        <dbReference type="SAM" id="Phobius"/>
    </source>
</evidence>
<evidence type="ECO:0000313" key="4">
    <source>
        <dbReference type="Proteomes" id="UP000233535"/>
    </source>
</evidence>
<accession>A0A2N3HW91</accession>
<keyword evidence="4" id="KW-1185">Reference proteome</keyword>
<keyword evidence="1" id="KW-1133">Transmembrane helix</keyword>
<feature type="domain" description="TfoX N-terminal" evidence="2">
    <location>
        <begin position="13"/>
        <end position="102"/>
    </location>
</feature>
<dbReference type="InterPro" id="IPR007076">
    <property type="entry name" value="TfoX_N"/>
</dbReference>
<evidence type="ECO:0000313" key="3">
    <source>
        <dbReference type="EMBL" id="PKQ62324.1"/>
    </source>
</evidence>
<protein>
    <recommendedName>
        <fullName evidence="2">TfoX N-terminal domain-containing protein</fullName>
    </recommendedName>
</protein>
<dbReference type="Gene3D" id="3.30.1460.30">
    <property type="entry name" value="YgaC/TfoX-N like chaperone"/>
    <property type="match status" value="1"/>
</dbReference>
<proteinExistence type="predicted"/>
<dbReference type="Proteomes" id="UP000233535">
    <property type="component" value="Unassembled WGS sequence"/>
</dbReference>
<organism evidence="3 4">
    <name type="scientific">Labilibaculum filiforme</name>
    <dbReference type="NCBI Taxonomy" id="1940526"/>
    <lineage>
        <taxon>Bacteria</taxon>
        <taxon>Pseudomonadati</taxon>
        <taxon>Bacteroidota</taxon>
        <taxon>Bacteroidia</taxon>
        <taxon>Marinilabiliales</taxon>
        <taxon>Marinifilaceae</taxon>
        <taxon>Labilibaculum</taxon>
    </lineage>
</organism>
<keyword evidence="1" id="KW-0812">Transmembrane</keyword>
<dbReference type="SUPFAM" id="SSF159894">
    <property type="entry name" value="YgaC/TfoX-N like"/>
    <property type="match status" value="1"/>
</dbReference>